<proteinExistence type="predicted"/>
<dbReference type="PANTHER" id="PTHR34319">
    <property type="entry name" value="MAJOR EXPORTED PROTEIN"/>
    <property type="match status" value="1"/>
</dbReference>
<dbReference type="Pfam" id="PF26362">
    <property type="entry name" value="DUF8093"/>
    <property type="match status" value="1"/>
</dbReference>
<dbReference type="InterPro" id="IPR049250">
    <property type="entry name" value="DUF6883"/>
</dbReference>
<protein>
    <submittedName>
        <fullName evidence="3">Uncharacterized protein</fullName>
    </submittedName>
</protein>
<evidence type="ECO:0000259" key="1">
    <source>
        <dbReference type="Pfam" id="PF21814"/>
    </source>
</evidence>
<keyword evidence="4" id="KW-1185">Reference proteome</keyword>
<name>A0A2N5EI89_9GAMM</name>
<dbReference type="Proteomes" id="UP000234626">
    <property type="component" value="Unassembled WGS sequence"/>
</dbReference>
<dbReference type="RefSeq" id="WP_101836014.1">
    <property type="nucleotide sequence ID" value="NZ_PJZK01000027.1"/>
</dbReference>
<gene>
    <name evidence="3" type="ORF">CYR34_19250</name>
</gene>
<feature type="domain" description="DUF6883" evidence="1">
    <location>
        <begin position="266"/>
        <end position="373"/>
    </location>
</feature>
<evidence type="ECO:0000259" key="2">
    <source>
        <dbReference type="Pfam" id="PF26362"/>
    </source>
</evidence>
<comment type="caution">
    <text evidence="3">The sequence shown here is derived from an EMBL/GenBank/DDBJ whole genome shotgun (WGS) entry which is preliminary data.</text>
</comment>
<sequence length="374" mass="41681">MFTLYMKWEASEELNPEDIQFILSPSKAMKLAAIFYELDYAQYHQQHCPRMRVPERRRGVHRYFSQPYKRKPAGHYDGLYDDIEWNIRLGWMVGIDTSEPWDHFSNPFYFDKDSNLIFDCFMDYGTEMFEQEVRSIYERSLNNHHGRKPDPTVKQYYFDAPVQHAQATKAINSKAAGRLLAAGGIYNSNIEGFHQTAKQLGGDAPAGYDQVMKNKGLLIAGASVAAGLGLGRLGAAGEISEIASNSKIPSFKSPYSSGFTSESGALLNAEHAVVDPKKLASYALNLNHPTGGNKARVFESALGYNPTNADILASRIQEGVLTNPAKVLDKNNFGQLMGVDMPILGVNGETVLVRTGWMYETDAVVPRMTTLFIK</sequence>
<organism evidence="3 4">
    <name type="scientific">Chimaeribacter arupi</name>
    <dbReference type="NCBI Taxonomy" id="2060066"/>
    <lineage>
        <taxon>Bacteria</taxon>
        <taxon>Pseudomonadati</taxon>
        <taxon>Pseudomonadota</taxon>
        <taxon>Gammaproteobacteria</taxon>
        <taxon>Enterobacterales</taxon>
        <taxon>Yersiniaceae</taxon>
        <taxon>Chimaeribacter</taxon>
    </lineage>
</organism>
<evidence type="ECO:0000313" key="4">
    <source>
        <dbReference type="Proteomes" id="UP000234626"/>
    </source>
</evidence>
<feature type="domain" description="DUF8093" evidence="2">
    <location>
        <begin position="11"/>
        <end position="153"/>
    </location>
</feature>
<dbReference type="EMBL" id="PJZK01000027">
    <property type="protein sequence ID" value="PLR44352.1"/>
    <property type="molecule type" value="Genomic_DNA"/>
</dbReference>
<dbReference type="InterPro" id="IPR058406">
    <property type="entry name" value="DUF8093"/>
</dbReference>
<dbReference type="AlphaFoldDB" id="A0A2N5EI89"/>
<dbReference type="InterPro" id="IPR052947">
    <property type="entry name" value="T6SS_Hcp1_domain"/>
</dbReference>
<evidence type="ECO:0000313" key="3">
    <source>
        <dbReference type="EMBL" id="PLR44352.1"/>
    </source>
</evidence>
<dbReference type="Pfam" id="PF21814">
    <property type="entry name" value="DUF6883"/>
    <property type="match status" value="1"/>
</dbReference>
<accession>A0A2N5EI89</accession>
<dbReference type="OrthoDB" id="6004892at2"/>
<dbReference type="PANTHER" id="PTHR34319:SF7">
    <property type="entry name" value="HNH ENDONUCLEASE DOMAIN-CONTAINING PROTEIN"/>
    <property type="match status" value="1"/>
</dbReference>
<reference evidence="3 4" key="1">
    <citation type="submission" date="2017-12" db="EMBL/GenBank/DDBJ databases">
        <title>Characterization of six clinical isolates of Enterochimera gen. nov., a novel genus of the Yersiniaciae family and the three species Enterochimera arupensis sp. nov., Enterochimera coloradensis sp. nov, and Enterochimera californica sp. nov.</title>
        <authorList>
            <person name="Rossi A."/>
            <person name="Fisher M."/>
        </authorList>
    </citation>
    <scope>NUCLEOTIDE SEQUENCE [LARGE SCALE GENOMIC DNA]</scope>
    <source>
        <strain evidence="3 4">2016Iso1</strain>
    </source>
</reference>